<reference evidence="2 3" key="1">
    <citation type="journal article" date="2019" name="Fungal Biol. Biotechnol.">
        <title>Draft genome sequence of fastidious pathogen Ceratobasidium theobromae, which causes vascular-streak dieback in Theobroma cacao.</title>
        <authorList>
            <person name="Ali S.S."/>
            <person name="Asman A."/>
            <person name="Shao J."/>
            <person name="Firmansyah A.P."/>
            <person name="Susilo A.W."/>
            <person name="Rosmana A."/>
            <person name="McMahon P."/>
            <person name="Junaid M."/>
            <person name="Guest D."/>
            <person name="Kheng T.Y."/>
            <person name="Meinhardt L.W."/>
            <person name="Bailey B.A."/>
        </authorList>
    </citation>
    <scope>NUCLEOTIDE SEQUENCE [LARGE SCALE GENOMIC DNA]</scope>
    <source>
        <strain evidence="2 3">CT2</strain>
    </source>
</reference>
<organism evidence="2 3">
    <name type="scientific">Ceratobasidium theobromae</name>
    <dbReference type="NCBI Taxonomy" id="1582974"/>
    <lineage>
        <taxon>Eukaryota</taxon>
        <taxon>Fungi</taxon>
        <taxon>Dikarya</taxon>
        <taxon>Basidiomycota</taxon>
        <taxon>Agaricomycotina</taxon>
        <taxon>Agaricomycetes</taxon>
        <taxon>Cantharellales</taxon>
        <taxon>Ceratobasidiaceae</taxon>
        <taxon>Ceratobasidium</taxon>
    </lineage>
</organism>
<protein>
    <submittedName>
        <fullName evidence="2">Uncharacterized protein</fullName>
    </submittedName>
</protein>
<keyword evidence="3" id="KW-1185">Reference proteome</keyword>
<sequence length="215" mass="23277">MWRWEYNAAREASVCALLSGNRLNGVPLLADSSHSGCFEPPLSARIYSPGRNPPLLSTPPLPLALATIMHMFRGRVAQRRRVLGGVAAGGPMPVLPAAHYPPVASGPPGYSPALELTPHGLPPAPTEAREPSQRRVNYGVSAATERPPPVVPQGPRPRLLKRVFRHIMAVLRRRNQVCLLGHLVARLSHLIASIQGNVMRLGARKHALAASNKMR</sequence>
<dbReference type="AlphaFoldDB" id="A0A5N5QEK4"/>
<evidence type="ECO:0000256" key="1">
    <source>
        <dbReference type="SAM" id="MobiDB-lite"/>
    </source>
</evidence>
<name>A0A5N5QEK4_9AGAM</name>
<evidence type="ECO:0000313" key="2">
    <source>
        <dbReference type="EMBL" id="KAB5589943.1"/>
    </source>
</evidence>
<gene>
    <name evidence="2" type="ORF">CTheo_6621</name>
</gene>
<dbReference type="Proteomes" id="UP000383932">
    <property type="component" value="Unassembled WGS sequence"/>
</dbReference>
<proteinExistence type="predicted"/>
<dbReference type="EMBL" id="SSOP01000214">
    <property type="protein sequence ID" value="KAB5589943.1"/>
    <property type="molecule type" value="Genomic_DNA"/>
</dbReference>
<comment type="caution">
    <text evidence="2">The sequence shown here is derived from an EMBL/GenBank/DDBJ whole genome shotgun (WGS) entry which is preliminary data.</text>
</comment>
<accession>A0A5N5QEK4</accession>
<feature type="region of interest" description="Disordered" evidence="1">
    <location>
        <begin position="109"/>
        <end position="132"/>
    </location>
</feature>
<evidence type="ECO:0000313" key="3">
    <source>
        <dbReference type="Proteomes" id="UP000383932"/>
    </source>
</evidence>